<dbReference type="CDD" id="cd02511">
    <property type="entry name" value="Beta4Glucosyltransferase"/>
    <property type="match status" value="1"/>
</dbReference>
<dbReference type="PROSITE" id="PS50005">
    <property type="entry name" value="TPR"/>
    <property type="match status" value="1"/>
</dbReference>
<evidence type="ECO:0000313" key="3">
    <source>
        <dbReference type="EMBL" id="KZS45795.1"/>
    </source>
</evidence>
<dbReference type="Proteomes" id="UP000076796">
    <property type="component" value="Unassembled WGS sequence"/>
</dbReference>
<keyword evidence="1" id="KW-0802">TPR repeat</keyword>
<gene>
    <name evidence="3" type="ORF">AWU65_07665</name>
</gene>
<dbReference type="EMBL" id="LWMH01000001">
    <property type="protein sequence ID" value="KZS45795.1"/>
    <property type="molecule type" value="Genomic_DNA"/>
</dbReference>
<evidence type="ECO:0000256" key="1">
    <source>
        <dbReference type="PROSITE-ProRule" id="PRU00339"/>
    </source>
</evidence>
<protein>
    <recommendedName>
        <fullName evidence="2">Glycosyltransferase 2-like domain-containing protein</fullName>
    </recommendedName>
</protein>
<dbReference type="InterPro" id="IPR019734">
    <property type="entry name" value="TPR_rpt"/>
</dbReference>
<dbReference type="InterPro" id="IPR029044">
    <property type="entry name" value="Nucleotide-diphossugar_trans"/>
</dbReference>
<keyword evidence="4" id="KW-1185">Reference proteome</keyword>
<dbReference type="InterPro" id="IPR001173">
    <property type="entry name" value="Glyco_trans_2-like"/>
</dbReference>
<dbReference type="Pfam" id="PF00535">
    <property type="entry name" value="Glycos_transf_2"/>
    <property type="match status" value="1"/>
</dbReference>
<reference evidence="3" key="1">
    <citation type="journal article" date="2016" name="Genome Announc.">
        <title>Draft genomes of two strains of Paenibacillus glucanolyticus with capability to degrade lignocellulose.</title>
        <authorList>
            <person name="Mathews S.L."/>
            <person name="Pawlak J."/>
            <person name="Grunden A.M."/>
        </authorList>
    </citation>
    <scope>NUCLEOTIDE SEQUENCE [LARGE SCALE GENOMIC DNA]</scope>
    <source>
        <strain evidence="3">SLM1</strain>
    </source>
</reference>
<dbReference type="OrthoDB" id="9815923at2"/>
<dbReference type="SUPFAM" id="SSF48452">
    <property type="entry name" value="TPR-like"/>
    <property type="match status" value="1"/>
</dbReference>
<dbReference type="RefSeq" id="WP_063477979.1">
    <property type="nucleotide sequence ID" value="NZ_CP147845.1"/>
</dbReference>
<evidence type="ECO:0000259" key="2">
    <source>
        <dbReference type="Pfam" id="PF00535"/>
    </source>
</evidence>
<dbReference type="Gene3D" id="3.90.550.10">
    <property type="entry name" value="Spore Coat Polysaccharide Biosynthesis Protein SpsA, Chain A"/>
    <property type="match status" value="1"/>
</dbReference>
<organism evidence="3 4">
    <name type="scientific">Paenibacillus glucanolyticus</name>
    <dbReference type="NCBI Taxonomy" id="59843"/>
    <lineage>
        <taxon>Bacteria</taxon>
        <taxon>Bacillati</taxon>
        <taxon>Bacillota</taxon>
        <taxon>Bacilli</taxon>
        <taxon>Bacillales</taxon>
        <taxon>Paenibacillaceae</taxon>
        <taxon>Paenibacillus</taxon>
    </lineage>
</organism>
<feature type="repeat" description="TPR" evidence="1">
    <location>
        <begin position="194"/>
        <end position="227"/>
    </location>
</feature>
<comment type="caution">
    <text evidence="3">The sequence shown here is derived from an EMBL/GenBank/DDBJ whole genome shotgun (WGS) entry which is preliminary data.</text>
</comment>
<dbReference type="SUPFAM" id="SSF53448">
    <property type="entry name" value="Nucleotide-diphospho-sugar transferases"/>
    <property type="match status" value="1"/>
</dbReference>
<proteinExistence type="predicted"/>
<dbReference type="PANTHER" id="PTHR43630:SF2">
    <property type="entry name" value="GLYCOSYLTRANSFERASE"/>
    <property type="match status" value="1"/>
</dbReference>
<evidence type="ECO:0000313" key="4">
    <source>
        <dbReference type="Proteomes" id="UP000076796"/>
    </source>
</evidence>
<dbReference type="GeneID" id="97552866"/>
<accession>A0A163I4X1</accession>
<dbReference type="PANTHER" id="PTHR43630">
    <property type="entry name" value="POLY-BETA-1,6-N-ACETYL-D-GLUCOSAMINE SYNTHASE"/>
    <property type="match status" value="1"/>
</dbReference>
<sequence length="630" mass="73628">MNKSTISLCMIVKDEERCIERCLESISAIVDEIIFVDTGSTDRTLELIKRFNAKVFHYKWDNHFANARNYAIDQATGDYILHLDADEWLEDPMHDLRNVLDKDIYYLPIRNNLGGGLAELHKFPRLFRNLSELRYEGALHEQINLTRNWHRSSEIFDNIRIHHDGYLKTIVNSKNKKKRNLSILLEEIKENPSAFNYYNLGQQYYSDGEFQKALESYQKSYQYGGEFTFTKRLLLGLVQSLVMLKKYEDALSIARDSFSIYPDYVEFKYYEGLIFQELGYWHDAANCFEICIQTGDSNPAIHFNTYEGTGSYLAYAKLSEIAVECFDRNKANEYIVRAIDQAPNVMGLLKNFMDINYSADSSTLFEKISTFWPMQESVVQQLINVIYQLRHPVLGEFIKKFDVQTDKGVDAFVNILKGEYSGVLDYYLEFDSSSKEQLNEVLLISFLLSDSDMLQRYLNKASLRSEEQRVLQALVSRNDIYCKMYTEELENIVYDLVLSLLKLKEYNYMDYFTEQLKTPQMRYVLAKAFNKVGFYEIALSVLLEGSTKEERYKIDLLAAQSLRNMNSLEDSIFYYRQAYLNDEKPEILFQMYNLASLTNDSESMEEALEKISGLVPQSLWAIKSRQELHL</sequence>
<dbReference type="AlphaFoldDB" id="A0A163I4X1"/>
<feature type="domain" description="Glycosyltransferase 2-like" evidence="2">
    <location>
        <begin position="7"/>
        <end position="91"/>
    </location>
</feature>
<dbReference type="Gene3D" id="1.25.40.10">
    <property type="entry name" value="Tetratricopeptide repeat domain"/>
    <property type="match status" value="1"/>
</dbReference>
<dbReference type="InterPro" id="IPR011990">
    <property type="entry name" value="TPR-like_helical_dom_sf"/>
</dbReference>
<name>A0A163I4X1_9BACL</name>